<evidence type="ECO:0000313" key="3">
    <source>
        <dbReference type="EMBL" id="OAT70421.1"/>
    </source>
</evidence>
<sequence>MRRVTAALTVAVAFAGLLPVMQPAANADVCVGGGRRISVSGCANIADTVQRYAPPPEDYAPLPDDPPPPPPAPNVHACVGYNGRWVSASGCNP</sequence>
<dbReference type="Proteomes" id="UP000186919">
    <property type="component" value="Unassembled WGS sequence"/>
</dbReference>
<organism evidence="3 4">
    <name type="scientific">Mycobacteroides immunogenum</name>
    <dbReference type="NCBI Taxonomy" id="83262"/>
    <lineage>
        <taxon>Bacteria</taxon>
        <taxon>Bacillati</taxon>
        <taxon>Actinomycetota</taxon>
        <taxon>Actinomycetes</taxon>
        <taxon>Mycobacteriales</taxon>
        <taxon>Mycobacteriaceae</taxon>
        <taxon>Mycobacteroides</taxon>
    </lineage>
</organism>
<feature type="region of interest" description="Disordered" evidence="1">
    <location>
        <begin position="53"/>
        <end position="74"/>
    </location>
</feature>
<name>A0A179VHB8_9MYCO</name>
<evidence type="ECO:0000256" key="2">
    <source>
        <dbReference type="SAM" id="SignalP"/>
    </source>
</evidence>
<dbReference type="EMBL" id="LQYE01000001">
    <property type="protein sequence ID" value="OAT70421.1"/>
    <property type="molecule type" value="Genomic_DNA"/>
</dbReference>
<gene>
    <name evidence="3" type="ORF">AWB85_03470</name>
</gene>
<accession>A0A179VHB8</accession>
<dbReference type="RefSeq" id="WP_064627627.1">
    <property type="nucleotide sequence ID" value="NZ_LQYE01000001.1"/>
</dbReference>
<feature type="signal peptide" evidence="2">
    <location>
        <begin position="1"/>
        <end position="27"/>
    </location>
</feature>
<protein>
    <recommendedName>
        <fullName evidence="5">RNA-binding protein</fullName>
    </recommendedName>
</protein>
<evidence type="ECO:0000256" key="1">
    <source>
        <dbReference type="SAM" id="MobiDB-lite"/>
    </source>
</evidence>
<dbReference type="AlphaFoldDB" id="A0A179VHB8"/>
<keyword evidence="2" id="KW-0732">Signal</keyword>
<reference evidence="3 4" key="1">
    <citation type="submission" date="2016-01" db="EMBL/GenBank/DDBJ databases">
        <title>Mycobacterium immunogenum strain CD11_6 genome sequencing and assembly.</title>
        <authorList>
            <person name="Kaur G."/>
            <person name="Nair G.R."/>
            <person name="Mayilraj S."/>
        </authorList>
    </citation>
    <scope>NUCLEOTIDE SEQUENCE [LARGE SCALE GENOMIC DNA]</scope>
    <source>
        <strain evidence="3 4">CD11-6</strain>
    </source>
</reference>
<proteinExistence type="predicted"/>
<feature type="chain" id="PRO_5008108028" description="RNA-binding protein" evidence="2">
    <location>
        <begin position="28"/>
        <end position="93"/>
    </location>
</feature>
<evidence type="ECO:0000313" key="4">
    <source>
        <dbReference type="Proteomes" id="UP000186919"/>
    </source>
</evidence>
<evidence type="ECO:0008006" key="5">
    <source>
        <dbReference type="Google" id="ProtNLM"/>
    </source>
</evidence>
<comment type="caution">
    <text evidence="3">The sequence shown here is derived from an EMBL/GenBank/DDBJ whole genome shotgun (WGS) entry which is preliminary data.</text>
</comment>
<feature type="compositionally biased region" description="Pro residues" evidence="1">
    <location>
        <begin position="53"/>
        <end position="73"/>
    </location>
</feature>